<feature type="transmembrane region" description="Helical" evidence="2">
    <location>
        <begin position="251"/>
        <end position="268"/>
    </location>
</feature>
<sequence>MKATLLMMTASRASLSERNISVPAPEDLHPLTLDLWTASFLLPLILKSKAGKFSTCDWILSCILIHLPLLGLLLVEATFIYYVFNFLGEKRIVQDEDTVWLTNVCVCIMAASMMNQELLPSVHMMLWLWGAKRSDQRLQVKEEEGAEPEKPGELTNRRRVVWFLLLVLRNAMAIIFFVCAVRHIMSQDKASDQILNTTAMVFVLEIDEVFMNLLFSPEVLHLLSTVPAVSGELQTNHVASMHKNTAAFMKLQFLQSFVRVMGFLWATIPITKGMPDDAELSEAYACTVLLMLFASPYILTFVLLVLYKGSGLCVHMYGTQKDLPASGQQVEDTGGSPKSEKATKGAQASASSVSSAPLATGDGHPSQSTSRWSDEMDI</sequence>
<name>A0ABP0MP10_9DINO</name>
<protein>
    <submittedName>
        <fullName evidence="3">Uncharacterized protein</fullName>
    </submittedName>
</protein>
<reference evidence="3 4" key="1">
    <citation type="submission" date="2024-02" db="EMBL/GenBank/DDBJ databases">
        <authorList>
            <person name="Chen Y."/>
            <person name="Shah S."/>
            <person name="Dougan E. K."/>
            <person name="Thang M."/>
            <person name="Chan C."/>
        </authorList>
    </citation>
    <scope>NUCLEOTIDE SEQUENCE [LARGE SCALE GENOMIC DNA]</scope>
</reference>
<gene>
    <name evidence="3" type="ORF">SCF082_LOCUS28392</name>
</gene>
<accession>A0ABP0MP10</accession>
<feature type="transmembrane region" description="Helical" evidence="2">
    <location>
        <begin position="160"/>
        <end position="181"/>
    </location>
</feature>
<feature type="region of interest" description="Disordered" evidence="1">
    <location>
        <begin position="324"/>
        <end position="378"/>
    </location>
</feature>
<comment type="caution">
    <text evidence="3">The sequence shown here is derived from an EMBL/GenBank/DDBJ whole genome shotgun (WGS) entry which is preliminary data.</text>
</comment>
<evidence type="ECO:0000313" key="3">
    <source>
        <dbReference type="EMBL" id="CAK9051774.1"/>
    </source>
</evidence>
<proteinExistence type="predicted"/>
<keyword evidence="4" id="KW-1185">Reference proteome</keyword>
<evidence type="ECO:0000313" key="4">
    <source>
        <dbReference type="Proteomes" id="UP001642464"/>
    </source>
</evidence>
<keyword evidence="2" id="KW-0472">Membrane</keyword>
<feature type="transmembrane region" description="Helical" evidence="2">
    <location>
        <begin position="58"/>
        <end position="84"/>
    </location>
</feature>
<dbReference type="EMBL" id="CAXAMM010022336">
    <property type="protein sequence ID" value="CAK9051774.1"/>
    <property type="molecule type" value="Genomic_DNA"/>
</dbReference>
<keyword evidence="2" id="KW-1133">Transmembrane helix</keyword>
<evidence type="ECO:0000256" key="2">
    <source>
        <dbReference type="SAM" id="Phobius"/>
    </source>
</evidence>
<dbReference type="Proteomes" id="UP001642464">
    <property type="component" value="Unassembled WGS sequence"/>
</dbReference>
<feature type="transmembrane region" description="Helical" evidence="2">
    <location>
        <begin position="288"/>
        <end position="307"/>
    </location>
</feature>
<feature type="compositionally biased region" description="Low complexity" evidence="1">
    <location>
        <begin position="346"/>
        <end position="359"/>
    </location>
</feature>
<evidence type="ECO:0000256" key="1">
    <source>
        <dbReference type="SAM" id="MobiDB-lite"/>
    </source>
</evidence>
<keyword evidence="2" id="KW-0812">Transmembrane</keyword>
<organism evidence="3 4">
    <name type="scientific">Durusdinium trenchii</name>
    <dbReference type="NCBI Taxonomy" id="1381693"/>
    <lineage>
        <taxon>Eukaryota</taxon>
        <taxon>Sar</taxon>
        <taxon>Alveolata</taxon>
        <taxon>Dinophyceae</taxon>
        <taxon>Suessiales</taxon>
        <taxon>Symbiodiniaceae</taxon>
        <taxon>Durusdinium</taxon>
    </lineage>
</organism>